<evidence type="ECO:0000313" key="2">
    <source>
        <dbReference type="EMBL" id="MBB6094166.1"/>
    </source>
</evidence>
<gene>
    <name evidence="2" type="ORF">HNQ60_003047</name>
</gene>
<keyword evidence="3" id="KW-1185">Reference proteome</keyword>
<dbReference type="Proteomes" id="UP000588068">
    <property type="component" value="Unassembled WGS sequence"/>
</dbReference>
<proteinExistence type="predicted"/>
<dbReference type="EMBL" id="JACHHZ010000003">
    <property type="protein sequence ID" value="MBB6094166.1"/>
    <property type="molecule type" value="Genomic_DNA"/>
</dbReference>
<evidence type="ECO:0000313" key="3">
    <source>
        <dbReference type="Proteomes" id="UP000588068"/>
    </source>
</evidence>
<sequence length="352" mass="38253">MLTLRLRWLTFFALACGLTGPAFAQDKTIRFGATCPTPPALHCPDSECAGTMVINQGPIVEMETRRPYFLDYPCDLKPGEKVTFILSLHGGGSYGNWQRHYFPIMDLKDKYRLVIATPNSPIRRWTEVDDKYLQNIVNSVIEQIGRDNIKAFWLVGHSQGGMTSNRLVRTDFFKNKVDGWLSLSGGRLGGQPGRAASFGPPRSASATTAMDSSAMTAMAAAAAALREPPDADISHIYATGQREVDDKGVPDASEWAKKYSCGARSAPVEIADTKPGYVYDSSRLNELNSAWGLLPSGGKANISAFPNCKDGRVVVDVVRLDKGHTEGLEPKITEELVKLMLSAPGGKIQKGG</sequence>
<dbReference type="AlphaFoldDB" id="A0A841HMR3"/>
<dbReference type="RefSeq" id="WP_184333183.1">
    <property type="nucleotide sequence ID" value="NZ_JACHHZ010000003.1"/>
</dbReference>
<accession>A0A841HMR3</accession>
<name>A0A841HMR3_9GAMM</name>
<protein>
    <submittedName>
        <fullName evidence="2">Poly(3-hydroxybutyrate) depolymerase</fullName>
    </submittedName>
</protein>
<feature type="chain" id="PRO_5032654172" evidence="1">
    <location>
        <begin position="25"/>
        <end position="352"/>
    </location>
</feature>
<reference evidence="2 3" key="1">
    <citation type="submission" date="2020-08" db="EMBL/GenBank/DDBJ databases">
        <title>Genomic Encyclopedia of Type Strains, Phase IV (KMG-IV): sequencing the most valuable type-strain genomes for metagenomic binning, comparative biology and taxonomic classification.</title>
        <authorList>
            <person name="Goeker M."/>
        </authorList>
    </citation>
    <scope>NUCLEOTIDE SEQUENCE [LARGE SCALE GENOMIC DNA]</scope>
    <source>
        <strain evidence="2 3">DSM 26723</strain>
    </source>
</reference>
<organism evidence="2 3">
    <name type="scientific">Povalibacter uvarum</name>
    <dbReference type="NCBI Taxonomy" id="732238"/>
    <lineage>
        <taxon>Bacteria</taxon>
        <taxon>Pseudomonadati</taxon>
        <taxon>Pseudomonadota</taxon>
        <taxon>Gammaproteobacteria</taxon>
        <taxon>Steroidobacterales</taxon>
        <taxon>Steroidobacteraceae</taxon>
        <taxon>Povalibacter</taxon>
    </lineage>
</organism>
<keyword evidence="1" id="KW-0732">Signal</keyword>
<dbReference type="Gene3D" id="3.40.50.1820">
    <property type="entry name" value="alpha/beta hydrolase"/>
    <property type="match status" value="1"/>
</dbReference>
<dbReference type="InterPro" id="IPR029058">
    <property type="entry name" value="AB_hydrolase_fold"/>
</dbReference>
<evidence type="ECO:0000256" key="1">
    <source>
        <dbReference type="SAM" id="SignalP"/>
    </source>
</evidence>
<feature type="signal peptide" evidence="1">
    <location>
        <begin position="1"/>
        <end position="24"/>
    </location>
</feature>
<comment type="caution">
    <text evidence="2">The sequence shown here is derived from an EMBL/GenBank/DDBJ whole genome shotgun (WGS) entry which is preliminary data.</text>
</comment>
<dbReference type="SUPFAM" id="SSF53474">
    <property type="entry name" value="alpha/beta-Hydrolases"/>
    <property type="match status" value="1"/>
</dbReference>